<evidence type="ECO:0000313" key="2">
    <source>
        <dbReference type="Proteomes" id="UP001597441"/>
    </source>
</evidence>
<keyword evidence="2" id="KW-1185">Reference proteome</keyword>
<accession>A0ABW5JV00</accession>
<reference evidence="2" key="1">
    <citation type="journal article" date="2019" name="Int. J. Syst. Evol. Microbiol.">
        <title>The Global Catalogue of Microorganisms (GCM) 10K type strain sequencing project: providing services to taxonomists for standard genome sequencing and annotation.</title>
        <authorList>
            <consortium name="The Broad Institute Genomics Platform"/>
            <consortium name="The Broad Institute Genome Sequencing Center for Infectious Disease"/>
            <person name="Wu L."/>
            <person name="Ma J."/>
        </authorList>
    </citation>
    <scope>NUCLEOTIDE SEQUENCE [LARGE SCALE GENOMIC DNA]</scope>
    <source>
        <strain evidence="2">KCTC 42903</strain>
    </source>
</reference>
<dbReference type="RefSeq" id="WP_388018880.1">
    <property type="nucleotide sequence ID" value="NZ_JBHUDT010000004.1"/>
</dbReference>
<dbReference type="EMBL" id="JBHULK010000004">
    <property type="protein sequence ID" value="MFD2535762.1"/>
    <property type="molecule type" value="Genomic_DNA"/>
</dbReference>
<proteinExistence type="predicted"/>
<organism evidence="1 2">
    <name type="scientific">Gelatiniphilus marinus</name>
    <dbReference type="NCBI Taxonomy" id="1759464"/>
    <lineage>
        <taxon>Bacteria</taxon>
        <taxon>Pseudomonadati</taxon>
        <taxon>Bacteroidota</taxon>
        <taxon>Flavobacteriia</taxon>
        <taxon>Flavobacteriales</taxon>
        <taxon>Flavobacteriaceae</taxon>
        <taxon>Gelatiniphilus</taxon>
    </lineage>
</organism>
<dbReference type="Pfam" id="PF19458">
    <property type="entry name" value="DUF5995"/>
    <property type="match status" value="1"/>
</dbReference>
<gene>
    <name evidence="1" type="ORF">ACFSQS_11670</name>
</gene>
<dbReference type="Proteomes" id="UP001597441">
    <property type="component" value="Unassembled WGS sequence"/>
</dbReference>
<name>A0ABW5JV00_9FLAO</name>
<comment type="caution">
    <text evidence="1">The sequence shown here is derived from an EMBL/GenBank/DDBJ whole genome shotgun (WGS) entry which is preliminary data.</text>
</comment>
<protein>
    <submittedName>
        <fullName evidence="1">DUF5995 family protein</fullName>
    </submittedName>
</protein>
<sequence length="255" mass="28972">MVANTIDEVIEILGNIIENSKKDESTLGYFASLYQKVTISVKNKLHTNYFDDDARMEKLDVMFANRYLLAYSNYKQGKPNTKSWDSAFKASKQNSLIVLQHLLLGMNAHINLDLGIAAAEVSDVSSIDTLHSDFNKINAVLADLVEEVQEDLSKIWPTLVKILKFANKVDDFFINFSMSIARDGAWKFANELVTQKEIKSREQYIAIRDDKIAALSKSITVHKIVVRIIFFIVRIGERGKPSDKIKALEKVIKRE</sequence>
<evidence type="ECO:0000313" key="1">
    <source>
        <dbReference type="EMBL" id="MFD2535762.1"/>
    </source>
</evidence>
<dbReference type="InterPro" id="IPR046037">
    <property type="entry name" value="DUF5995"/>
</dbReference>